<evidence type="ECO:0000313" key="2">
    <source>
        <dbReference type="EMBL" id="AUW46891.1"/>
    </source>
</evidence>
<feature type="region of interest" description="Disordered" evidence="1">
    <location>
        <begin position="145"/>
        <end position="180"/>
    </location>
</feature>
<evidence type="ECO:0000313" key="3">
    <source>
        <dbReference type="Proteomes" id="UP000238523"/>
    </source>
</evidence>
<gene>
    <name evidence="2" type="ORF">CUJ84_pRLN2000353</name>
</gene>
<proteinExistence type="predicted"/>
<geneLocation type="plasmid" evidence="3">
    <name>prln2</name>
</geneLocation>
<dbReference type="AlphaFoldDB" id="A0A2K9ZFS9"/>
<protein>
    <submittedName>
        <fullName evidence="2">Uncharacterized protein</fullName>
    </submittedName>
</protein>
<sequence length="180" mass="19778">MASAARAPEAAARAATEAKRIVLIFILNGPNRFGMRGTLQGVPPRSGRRIRPHGSHIGIHKCHRGKILAKIRITMSLSWRNCGQKNTAARQAAPGDQLAAANFGTSISKLPLKWNGILTATPEPEEPLFHYTTDLIVFRHKHGGFPNADTTAHPAHRRRGHGRQLRNREHRSCIRGSDAS</sequence>
<name>A0A2K9ZFS9_RHILE</name>
<evidence type="ECO:0000256" key="1">
    <source>
        <dbReference type="SAM" id="MobiDB-lite"/>
    </source>
</evidence>
<accession>A0A2K9ZFS9</accession>
<feature type="compositionally biased region" description="Basic residues" evidence="1">
    <location>
        <begin position="154"/>
        <end position="165"/>
    </location>
</feature>
<keyword evidence="2" id="KW-0614">Plasmid</keyword>
<dbReference type="EMBL" id="CP025014">
    <property type="protein sequence ID" value="AUW46891.1"/>
    <property type="molecule type" value="Genomic_DNA"/>
</dbReference>
<dbReference type="Proteomes" id="UP000238523">
    <property type="component" value="Plasmid pRLN2"/>
</dbReference>
<reference evidence="2 3" key="1">
    <citation type="submission" date="2017-11" db="EMBL/GenBank/DDBJ databases">
        <title>Complete genome of Rhizobium leguminosarum Norway, an ineffective micro-symbiont.</title>
        <authorList>
            <person name="Hoffrichter A."/>
            <person name="Liang J."/>
            <person name="Brachmann A."/>
            <person name="Marin M."/>
        </authorList>
    </citation>
    <scope>NUCLEOTIDE SEQUENCE [LARGE SCALE GENOMIC DNA]</scope>
    <source>
        <strain evidence="2 3">Norway</strain>
        <plasmid evidence="3">Plasmid prln2</plasmid>
    </source>
</reference>
<organism evidence="2 3">
    <name type="scientific">Rhizobium leguminosarum</name>
    <dbReference type="NCBI Taxonomy" id="384"/>
    <lineage>
        <taxon>Bacteria</taxon>
        <taxon>Pseudomonadati</taxon>
        <taxon>Pseudomonadota</taxon>
        <taxon>Alphaproteobacteria</taxon>
        <taxon>Hyphomicrobiales</taxon>
        <taxon>Rhizobiaceae</taxon>
        <taxon>Rhizobium/Agrobacterium group</taxon>
        <taxon>Rhizobium</taxon>
    </lineage>
</organism>